<dbReference type="SUPFAM" id="SSF51658">
    <property type="entry name" value="Xylose isomerase-like"/>
    <property type="match status" value="1"/>
</dbReference>
<dbReference type="OrthoDB" id="9801426at2"/>
<dbReference type="PANTHER" id="PTHR43489:SF7">
    <property type="entry name" value="3-DEHYDRO-D-GULOSIDE 4-EPIMERASE-RELATED"/>
    <property type="match status" value="1"/>
</dbReference>
<dbReference type="PANTHER" id="PTHR43489">
    <property type="entry name" value="ISOMERASE"/>
    <property type="match status" value="1"/>
</dbReference>
<dbReference type="InterPro" id="IPR013022">
    <property type="entry name" value="Xyl_isomerase-like_TIM-brl"/>
</dbReference>
<dbReference type="STRING" id="1348253.LK09_15100"/>
<proteinExistence type="predicted"/>
<name>A0A0B2A4D4_9MICO</name>
<gene>
    <name evidence="4" type="ORF">LK09_15100</name>
</gene>
<dbReference type="Pfam" id="PF01261">
    <property type="entry name" value="AP_endonuc_2"/>
    <property type="match status" value="1"/>
</dbReference>
<keyword evidence="2" id="KW-0119">Carbohydrate metabolism</keyword>
<keyword evidence="1" id="KW-0413">Isomerase</keyword>
<evidence type="ECO:0000259" key="3">
    <source>
        <dbReference type="Pfam" id="PF01261"/>
    </source>
</evidence>
<evidence type="ECO:0000256" key="1">
    <source>
        <dbReference type="ARBA" id="ARBA00023235"/>
    </source>
</evidence>
<keyword evidence="5" id="KW-1185">Reference proteome</keyword>
<dbReference type="InterPro" id="IPR050417">
    <property type="entry name" value="Sugar_Epim/Isomerase"/>
</dbReference>
<dbReference type="GO" id="GO:0016853">
    <property type="term" value="F:isomerase activity"/>
    <property type="evidence" value="ECO:0007669"/>
    <property type="project" value="UniProtKB-KW"/>
</dbReference>
<reference evidence="4 5" key="1">
    <citation type="submission" date="2014-11" db="EMBL/GenBank/DDBJ databases">
        <title>Genome sequence of Microbacterium mangrovi MUSC 115(T).</title>
        <authorList>
            <person name="Lee L.-H."/>
        </authorList>
    </citation>
    <scope>NUCLEOTIDE SEQUENCE [LARGE SCALE GENOMIC DNA]</scope>
    <source>
        <strain evidence="4 5">MUSC 115</strain>
    </source>
</reference>
<evidence type="ECO:0000313" key="5">
    <source>
        <dbReference type="Proteomes" id="UP000031030"/>
    </source>
</evidence>
<dbReference type="AlphaFoldDB" id="A0A0B2A4D4"/>
<protein>
    <recommendedName>
        <fullName evidence="3">Xylose isomerase-like TIM barrel domain-containing protein</fullName>
    </recommendedName>
</protein>
<sequence>MEDLMKLCCSSPMVPGDTLTEKAERLKTWGYDGIAVFQPLESWNDEVRRELASLEARTGVKPVEFVLADDIYGKAMSEDLAEREACRAMYRQAASVCAEIGAVTEIEYQYGVQDPLPLFDPFQQLDSDQHKAFLAFYREMLDVVAGSDARILLEPINRYESRYLNRVSDNVRLIDEVAHPNAGLLPDLFHMSIEESDPVQAICDAGDRIVHVHLGDSNRLLPGMGHLDWPGIFGALREIGYTGYVNLECSTAGDPTETLPANAAFLTDLIGA</sequence>
<evidence type="ECO:0000256" key="2">
    <source>
        <dbReference type="ARBA" id="ARBA00023277"/>
    </source>
</evidence>
<feature type="domain" description="Xylose isomerase-like TIM barrel" evidence="3">
    <location>
        <begin position="24"/>
        <end position="268"/>
    </location>
</feature>
<dbReference type="Proteomes" id="UP000031030">
    <property type="component" value="Unassembled WGS sequence"/>
</dbReference>
<dbReference type="EMBL" id="JTDK01000014">
    <property type="protein sequence ID" value="KHK96639.1"/>
    <property type="molecule type" value="Genomic_DNA"/>
</dbReference>
<evidence type="ECO:0000313" key="4">
    <source>
        <dbReference type="EMBL" id="KHK96639.1"/>
    </source>
</evidence>
<comment type="caution">
    <text evidence="4">The sequence shown here is derived from an EMBL/GenBank/DDBJ whole genome shotgun (WGS) entry which is preliminary data.</text>
</comment>
<accession>A0A0B2A4D4</accession>
<dbReference type="Gene3D" id="3.20.20.150">
    <property type="entry name" value="Divalent-metal-dependent TIM barrel enzymes"/>
    <property type="match status" value="1"/>
</dbReference>
<organism evidence="4 5">
    <name type="scientific">Microbacterium mangrovi</name>
    <dbReference type="NCBI Taxonomy" id="1348253"/>
    <lineage>
        <taxon>Bacteria</taxon>
        <taxon>Bacillati</taxon>
        <taxon>Actinomycetota</taxon>
        <taxon>Actinomycetes</taxon>
        <taxon>Micrococcales</taxon>
        <taxon>Microbacteriaceae</taxon>
        <taxon>Microbacterium</taxon>
    </lineage>
</organism>
<dbReference type="InterPro" id="IPR036237">
    <property type="entry name" value="Xyl_isomerase-like_sf"/>
</dbReference>